<protein>
    <recommendedName>
        <fullName evidence="4">Lipoprotein</fullName>
    </recommendedName>
</protein>
<name>A0A0B8T5K1_9SPHI</name>
<accession>A0A0B8T5K1</accession>
<reference evidence="2 3" key="2">
    <citation type="journal article" date="2015" name="PLoS ONE">
        <title>Whole-Genome Optical Mapping and Finished Genome Sequence of Sphingobacterium deserti sp. nov., a New Species Isolated from the Western Desert of China.</title>
        <authorList>
            <person name="Teng C."/>
            <person name="Zhou Z."/>
            <person name="Molnar I."/>
            <person name="Li X."/>
            <person name="Tang R."/>
            <person name="Chen M."/>
            <person name="Wang L."/>
            <person name="Su S."/>
            <person name="Zhang W."/>
            <person name="Lin M."/>
        </authorList>
    </citation>
    <scope>NUCLEOTIDE SEQUENCE [LARGE SCALE GENOMIC DNA]</scope>
    <source>
        <strain evidence="3">ACCC05744</strain>
    </source>
</reference>
<keyword evidence="3" id="KW-1185">Reference proteome</keyword>
<dbReference type="RefSeq" id="WP_037494638.1">
    <property type="nucleotide sequence ID" value="NZ_JJMU01000004.1"/>
</dbReference>
<reference evidence="3" key="1">
    <citation type="submission" date="2014-04" db="EMBL/GenBank/DDBJ databases">
        <title>Whole-Genome optical mapping and complete genome sequence of Sphingobacterium deserti sp. nov., a new spaces isolated from desert in the west of China.</title>
        <authorList>
            <person name="Teng C."/>
            <person name="Zhou Z."/>
            <person name="Li X."/>
            <person name="Chen M."/>
            <person name="Lin M."/>
            <person name="Wang L."/>
            <person name="Su S."/>
            <person name="Zhang C."/>
            <person name="Zhang W."/>
        </authorList>
    </citation>
    <scope>NUCLEOTIDE SEQUENCE [LARGE SCALE GENOMIC DNA]</scope>
    <source>
        <strain evidence="3">ACCC05744</strain>
    </source>
</reference>
<dbReference type="PROSITE" id="PS51257">
    <property type="entry name" value="PROKAR_LIPOPROTEIN"/>
    <property type="match status" value="1"/>
</dbReference>
<comment type="caution">
    <text evidence="2">The sequence shown here is derived from an EMBL/GenBank/DDBJ whole genome shotgun (WGS) entry which is preliminary data.</text>
</comment>
<evidence type="ECO:0000256" key="1">
    <source>
        <dbReference type="SAM" id="SignalP"/>
    </source>
</evidence>
<sequence length="112" mass="12605">MKRNLFIVVTSILALLSSCAAPRSWSQTMSLWPGESEDQVYLIYGAPTRSQTLSDGRKVATYEFKWSFDGDLRFGEVTFGFNQGRVTNASFKGHQTALRGNIKRPTDRPVIK</sequence>
<keyword evidence="1" id="KW-0732">Signal</keyword>
<evidence type="ECO:0000313" key="2">
    <source>
        <dbReference type="EMBL" id="KGE15883.1"/>
    </source>
</evidence>
<feature type="signal peptide" evidence="1">
    <location>
        <begin position="1"/>
        <end position="20"/>
    </location>
</feature>
<organism evidence="2 3">
    <name type="scientific">Sphingobacterium deserti</name>
    <dbReference type="NCBI Taxonomy" id="1229276"/>
    <lineage>
        <taxon>Bacteria</taxon>
        <taxon>Pseudomonadati</taxon>
        <taxon>Bacteroidota</taxon>
        <taxon>Sphingobacteriia</taxon>
        <taxon>Sphingobacteriales</taxon>
        <taxon>Sphingobacteriaceae</taxon>
        <taxon>Sphingobacterium</taxon>
    </lineage>
</organism>
<dbReference type="AlphaFoldDB" id="A0A0B8T5K1"/>
<dbReference type="STRING" id="1229276.DI53_0317"/>
<dbReference type="EMBL" id="JJMU01000004">
    <property type="protein sequence ID" value="KGE15883.1"/>
    <property type="molecule type" value="Genomic_DNA"/>
</dbReference>
<evidence type="ECO:0008006" key="4">
    <source>
        <dbReference type="Google" id="ProtNLM"/>
    </source>
</evidence>
<dbReference type="Proteomes" id="UP000031802">
    <property type="component" value="Unassembled WGS sequence"/>
</dbReference>
<proteinExistence type="predicted"/>
<dbReference type="OrthoDB" id="710734at2"/>
<gene>
    <name evidence="2" type="ORF">DI53_0317</name>
</gene>
<feature type="chain" id="PRO_5002124169" description="Lipoprotein" evidence="1">
    <location>
        <begin position="21"/>
        <end position="112"/>
    </location>
</feature>
<evidence type="ECO:0000313" key="3">
    <source>
        <dbReference type="Proteomes" id="UP000031802"/>
    </source>
</evidence>
<dbReference type="PATRIC" id="fig|1229276.3.peg.328"/>